<dbReference type="EMBL" id="JWHU01000016">
    <property type="protein sequence ID" value="KIU20779.1"/>
    <property type="molecule type" value="Genomic_DNA"/>
</dbReference>
<sequence length="55" mass="6396">MKIKNSINAYSGVTAEKYIFSLKPIMNVASEVETQYNWVDNKRTDEVVGYKLYFV</sequence>
<dbReference type="AlphaFoldDB" id="A0A0D1K723"/>
<comment type="caution">
    <text evidence="1">The sequence shown here is derived from an EMBL/GenBank/DDBJ whole genome shotgun (WGS) entry which is preliminary data.</text>
</comment>
<protein>
    <submittedName>
        <fullName evidence="1">Uncharacterized protein</fullName>
    </submittedName>
</protein>
<accession>A0A0D1K723</accession>
<name>A0A0D1K723_9LACO</name>
<dbReference type="Proteomes" id="UP000032287">
    <property type="component" value="Unassembled WGS sequence"/>
</dbReference>
<proteinExistence type="predicted"/>
<evidence type="ECO:0000313" key="1">
    <source>
        <dbReference type="EMBL" id="KIU20779.1"/>
    </source>
</evidence>
<dbReference type="RefSeq" id="WP_237750473.1">
    <property type="nucleotide sequence ID" value="NZ_JALOCT010000008.1"/>
</dbReference>
<dbReference type="PATRIC" id="fig|137591.25.peg.1055"/>
<keyword evidence="2" id="KW-1185">Reference proteome</keyword>
<evidence type="ECO:0000313" key="2">
    <source>
        <dbReference type="Proteomes" id="UP000032287"/>
    </source>
</evidence>
<reference evidence="1 2" key="1">
    <citation type="journal article" date="2015" name="Microbiology (Mosc.)">
        <title>Genomics of the Weissella cibaria species with an examination of its metabolic traits.</title>
        <authorList>
            <person name="Lynch K.M."/>
            <person name="Lucid A."/>
            <person name="Arendt E.K."/>
            <person name="Sleator R.D."/>
            <person name="Lucey B."/>
            <person name="Coffey A."/>
        </authorList>
    </citation>
    <scope>NUCLEOTIDE SEQUENCE [LARGE SCALE GENOMIC DNA]</scope>
    <source>
        <strain evidence="1 2">MG1</strain>
    </source>
</reference>
<organism evidence="1 2">
    <name type="scientific">Weissella cibaria</name>
    <dbReference type="NCBI Taxonomy" id="137591"/>
    <lineage>
        <taxon>Bacteria</taxon>
        <taxon>Bacillati</taxon>
        <taxon>Bacillota</taxon>
        <taxon>Bacilli</taxon>
        <taxon>Lactobacillales</taxon>
        <taxon>Lactobacillaceae</taxon>
        <taxon>Weissella</taxon>
    </lineage>
</organism>
<gene>
    <name evidence="1" type="ORF">QX99_01086</name>
</gene>